<dbReference type="Proteomes" id="UP001064489">
    <property type="component" value="Chromosome 11"/>
</dbReference>
<sequence length="109" mass="11444">MREACETLAAARSATRTNRLGRGSDGEHNGDSNTASIAMDRRHHMKLQPPHRQLTSSSSPDVATSTPAVVTSLEPPPSSSQADITAASLVPQAVHTTPSTSVPTHLLHS</sequence>
<dbReference type="AlphaFoldDB" id="A0AAD5I7Q2"/>
<name>A0AAD5I7Q2_ACENE</name>
<comment type="caution">
    <text evidence="2">The sequence shown here is derived from an EMBL/GenBank/DDBJ whole genome shotgun (WGS) entry which is preliminary data.</text>
</comment>
<protein>
    <submittedName>
        <fullName evidence="2">Uncharacterized protein</fullName>
    </submittedName>
</protein>
<organism evidence="2 3">
    <name type="scientific">Acer negundo</name>
    <name type="common">Box elder</name>
    <dbReference type="NCBI Taxonomy" id="4023"/>
    <lineage>
        <taxon>Eukaryota</taxon>
        <taxon>Viridiplantae</taxon>
        <taxon>Streptophyta</taxon>
        <taxon>Embryophyta</taxon>
        <taxon>Tracheophyta</taxon>
        <taxon>Spermatophyta</taxon>
        <taxon>Magnoliopsida</taxon>
        <taxon>eudicotyledons</taxon>
        <taxon>Gunneridae</taxon>
        <taxon>Pentapetalae</taxon>
        <taxon>rosids</taxon>
        <taxon>malvids</taxon>
        <taxon>Sapindales</taxon>
        <taxon>Sapindaceae</taxon>
        <taxon>Hippocastanoideae</taxon>
        <taxon>Acereae</taxon>
        <taxon>Acer</taxon>
    </lineage>
</organism>
<reference evidence="2" key="2">
    <citation type="submission" date="2023-02" db="EMBL/GenBank/DDBJ databases">
        <authorList>
            <person name="Swenson N.G."/>
            <person name="Wegrzyn J.L."/>
            <person name="Mcevoy S.L."/>
        </authorList>
    </citation>
    <scope>NUCLEOTIDE SEQUENCE</scope>
    <source>
        <strain evidence="2">91603</strain>
        <tissue evidence="2">Leaf</tissue>
    </source>
</reference>
<accession>A0AAD5I7Q2</accession>
<evidence type="ECO:0000256" key="1">
    <source>
        <dbReference type="SAM" id="MobiDB-lite"/>
    </source>
</evidence>
<gene>
    <name evidence="2" type="ORF">LWI28_021442</name>
</gene>
<feature type="compositionally biased region" description="Polar residues" evidence="1">
    <location>
        <begin position="53"/>
        <end position="69"/>
    </location>
</feature>
<evidence type="ECO:0000313" key="2">
    <source>
        <dbReference type="EMBL" id="KAI9154138.1"/>
    </source>
</evidence>
<reference evidence="2" key="1">
    <citation type="journal article" date="2022" name="Plant J.">
        <title>Strategies of tolerance reflected in two North American maple genomes.</title>
        <authorList>
            <person name="McEvoy S.L."/>
            <person name="Sezen U.U."/>
            <person name="Trouern-Trend A."/>
            <person name="McMahon S.M."/>
            <person name="Schaberg P.G."/>
            <person name="Yang J."/>
            <person name="Wegrzyn J.L."/>
            <person name="Swenson N.G."/>
        </authorList>
    </citation>
    <scope>NUCLEOTIDE SEQUENCE</scope>
    <source>
        <strain evidence="2">91603</strain>
    </source>
</reference>
<proteinExistence type="predicted"/>
<feature type="region of interest" description="Disordered" evidence="1">
    <location>
        <begin position="1"/>
        <end position="83"/>
    </location>
</feature>
<dbReference type="EMBL" id="JAJSOW010000108">
    <property type="protein sequence ID" value="KAI9154138.1"/>
    <property type="molecule type" value="Genomic_DNA"/>
</dbReference>
<keyword evidence="3" id="KW-1185">Reference proteome</keyword>
<evidence type="ECO:0000313" key="3">
    <source>
        <dbReference type="Proteomes" id="UP001064489"/>
    </source>
</evidence>